<accession>A0ABV6SC52</accession>
<feature type="coiled-coil region" evidence="12">
    <location>
        <begin position="763"/>
        <end position="797"/>
    </location>
</feature>
<evidence type="ECO:0000256" key="2">
    <source>
        <dbReference type="ARBA" id="ARBA00022555"/>
    </source>
</evidence>
<dbReference type="PANTHER" id="PTHR11777:SF9">
    <property type="entry name" value="ALANINE--TRNA LIGASE, CYTOPLASMIC"/>
    <property type="match status" value="1"/>
</dbReference>
<dbReference type="Gene3D" id="3.30.980.10">
    <property type="entry name" value="Threonyl-trna Synthetase, Chain A, domain 2"/>
    <property type="match status" value="1"/>
</dbReference>
<keyword evidence="9 11" id="KW-0648">Protein biosynthesis</keyword>
<dbReference type="PROSITE" id="PS50860">
    <property type="entry name" value="AA_TRNA_LIGASE_II_ALA"/>
    <property type="match status" value="1"/>
</dbReference>
<dbReference type="InterPro" id="IPR018164">
    <property type="entry name" value="Ala-tRNA-synth_IIc_N"/>
</dbReference>
<dbReference type="RefSeq" id="WP_267223488.1">
    <property type="nucleotide sequence ID" value="NZ_JAPCWC010000023.1"/>
</dbReference>
<dbReference type="InterPro" id="IPR003156">
    <property type="entry name" value="DHHA1_dom"/>
</dbReference>
<dbReference type="InterPro" id="IPR023033">
    <property type="entry name" value="Ala_tRNA_ligase_euk/bac"/>
</dbReference>
<comment type="domain">
    <text evidence="11">Consists of three domains; the N-terminal catalytic domain, the editing domain and the C-terminal C-Ala domain. The editing domain removes incorrectly charged amino acids, while the C-Ala domain, along with tRNA(Ala), serves as a bridge to cooperatively bring together the editing and aminoacylation centers thus stimulating deacylation of misacylated tRNAs.</text>
</comment>
<evidence type="ECO:0000256" key="8">
    <source>
        <dbReference type="ARBA" id="ARBA00022884"/>
    </source>
</evidence>
<keyword evidence="12" id="KW-0175">Coiled coil</keyword>
<evidence type="ECO:0000256" key="9">
    <source>
        <dbReference type="ARBA" id="ARBA00022917"/>
    </source>
</evidence>
<evidence type="ECO:0000256" key="3">
    <source>
        <dbReference type="ARBA" id="ARBA00022598"/>
    </source>
</evidence>
<dbReference type="Pfam" id="PF07973">
    <property type="entry name" value="tRNA_SAD"/>
    <property type="match status" value="1"/>
</dbReference>
<dbReference type="InterPro" id="IPR009000">
    <property type="entry name" value="Transl_B-barrel_sf"/>
</dbReference>
<keyword evidence="2 11" id="KW-0820">tRNA-binding</keyword>
<sequence length="917" mass="98062">MHTTNEIRRSFLDYFAQNGHDAVPSAPLVPYNDPTLMFVNAGMVPFKNVFTGLETRATPRATSSQKCVRAGGKHNDLDNVGYTARHHTFFEMLGNFSFGDYFKEQAITHAWTLLTKEWGLPVEKLLVTVYHTDDEAFDLWKKIAGLPESKIIRIPTKDNFWAMGDEGPCGPCSEIFFDHGDHIWGGPPGSPEEDGDRFIEIWNLVFMQFEQSAGEIVGNLPKPSIDTGMGLERISAVMQGVHDNYDIDTFKALIAASESLTGVAAEGDSRASHRVIADHLRSTSFLLADGVLPSNEGRGYVLRRIMRRAMRHAHLLGAREPLMHRLVPALVAEMGQAYPELGRAQPLIQETLEREEVQFRRTLANGLGLLEQEISRIERGFTTRIDVMNTEPGQPDGIRNIEGLPTERELSGEVAFKLYDTYGFPYDLTEDALRSRGFTVDRAGFDAAMAQQKAAARAAWKGSGQAADSEVWFDIAEREGASEFTGYTSTLGEGQVVALVKDGKEVTSAAAGDTVTVLTNQTPFYGESGGQVGDAGTITTNAGLKIAVSDTAKPLGRLHAMSGTVEAGTIKVGDAVNLTVDVARRDAVRANHSATHLLHAALRGRLGGHVTQKGSLVAAERLRFDFSHPTALSAEDIAAIEAEVNAEIRANDPVLTRLMTPEDAIEAGAMALFGEKYGDEVRVLSMGTTSKDASGEHTYSVELCGGTHVRATGDIGIFRIVSESAVSSGVRRIEALTGEGARQWLVAREDALKSTASVLRTTPEEVEARVTALMDERKKLERELAEAKKTLALSGALGGGSGKAENADETINGVTFSGQVLEGLDPKDLRGLLDQAKQRIGSGVAAIVAVNEGKAAIAAAVTDDLTGTISAVDLVRKGVEALGGKGGGGRADMAQGGGPDGDKAADAIAAVKAALAG</sequence>
<evidence type="ECO:0000259" key="13">
    <source>
        <dbReference type="PROSITE" id="PS50860"/>
    </source>
</evidence>
<feature type="domain" description="Alanyl-transfer RNA synthetases family profile" evidence="13">
    <location>
        <begin position="2"/>
        <end position="747"/>
    </location>
</feature>
<keyword evidence="8 11" id="KW-0694">RNA-binding</keyword>
<dbReference type="SUPFAM" id="SSF50447">
    <property type="entry name" value="Translation proteins"/>
    <property type="match status" value="1"/>
</dbReference>
<keyword evidence="10 11" id="KW-0030">Aminoacyl-tRNA synthetase</keyword>
<dbReference type="EC" id="6.1.1.7" evidence="11"/>
<evidence type="ECO:0000256" key="4">
    <source>
        <dbReference type="ARBA" id="ARBA00022723"/>
    </source>
</evidence>
<keyword evidence="5 11" id="KW-0547">Nucleotide-binding</keyword>
<dbReference type="InterPro" id="IPR050058">
    <property type="entry name" value="Ala-tRNA_ligase"/>
</dbReference>
<keyword evidence="3 11" id="KW-0436">Ligase</keyword>
<dbReference type="Proteomes" id="UP001589858">
    <property type="component" value="Unassembled WGS sequence"/>
</dbReference>
<dbReference type="CDD" id="cd00673">
    <property type="entry name" value="AlaRS_core"/>
    <property type="match status" value="1"/>
</dbReference>
<dbReference type="GO" id="GO:0004813">
    <property type="term" value="F:alanine-tRNA ligase activity"/>
    <property type="evidence" value="ECO:0007669"/>
    <property type="project" value="UniProtKB-EC"/>
</dbReference>
<keyword evidence="6 11" id="KW-0862">Zinc</keyword>
<dbReference type="SUPFAM" id="SSF55186">
    <property type="entry name" value="ThrRS/AlaRS common domain"/>
    <property type="match status" value="1"/>
</dbReference>
<dbReference type="Pfam" id="PF01411">
    <property type="entry name" value="tRNA-synt_2c"/>
    <property type="match status" value="2"/>
</dbReference>
<evidence type="ECO:0000256" key="10">
    <source>
        <dbReference type="ARBA" id="ARBA00023146"/>
    </source>
</evidence>
<dbReference type="Gene3D" id="2.40.30.130">
    <property type="match status" value="1"/>
</dbReference>
<dbReference type="InterPro" id="IPR018162">
    <property type="entry name" value="Ala-tRNA-ligase_IIc_anticod-bd"/>
</dbReference>
<feature type="binding site" evidence="11">
    <location>
        <position position="704"/>
    </location>
    <ligand>
        <name>Zn(2+)</name>
        <dbReference type="ChEBI" id="CHEBI:29105"/>
    </ligand>
</feature>
<evidence type="ECO:0000313" key="15">
    <source>
        <dbReference type="Proteomes" id="UP001589858"/>
    </source>
</evidence>
<dbReference type="InterPro" id="IPR012947">
    <property type="entry name" value="tRNA_SAD"/>
</dbReference>
<keyword evidence="7 11" id="KW-0067">ATP-binding</keyword>
<evidence type="ECO:0000256" key="7">
    <source>
        <dbReference type="ARBA" id="ARBA00022840"/>
    </source>
</evidence>
<dbReference type="Gene3D" id="3.30.54.20">
    <property type="match status" value="1"/>
</dbReference>
<dbReference type="HAMAP" id="MF_00036_B">
    <property type="entry name" value="Ala_tRNA_synth_B"/>
    <property type="match status" value="1"/>
</dbReference>
<dbReference type="SUPFAM" id="SSF101353">
    <property type="entry name" value="Putative anticodon-binding domain of alanyl-tRNA synthetase (AlaRS)"/>
    <property type="match status" value="1"/>
</dbReference>
<dbReference type="InterPro" id="IPR002318">
    <property type="entry name" value="Ala-tRNA-lgiase_IIc"/>
</dbReference>
<dbReference type="Gene3D" id="6.10.250.550">
    <property type="match status" value="1"/>
</dbReference>
<dbReference type="InterPro" id="IPR018163">
    <property type="entry name" value="Thr/Ala-tRNA-synth_IIc_edit"/>
</dbReference>
<dbReference type="Gene3D" id="3.30.930.10">
    <property type="entry name" value="Bira Bifunctional Protein, Domain 2"/>
    <property type="match status" value="1"/>
</dbReference>
<proteinExistence type="inferred from homology"/>
<feature type="binding site" evidence="11">
    <location>
        <position position="596"/>
    </location>
    <ligand>
        <name>Zn(2+)</name>
        <dbReference type="ChEBI" id="CHEBI:29105"/>
    </ligand>
</feature>
<feature type="binding site" evidence="11">
    <location>
        <position position="708"/>
    </location>
    <ligand>
        <name>Zn(2+)</name>
        <dbReference type="ChEBI" id="CHEBI:29105"/>
    </ligand>
</feature>
<dbReference type="InterPro" id="IPR045864">
    <property type="entry name" value="aa-tRNA-synth_II/BPL/LPL"/>
</dbReference>
<keyword evidence="15" id="KW-1185">Reference proteome</keyword>
<dbReference type="SMART" id="SM00863">
    <property type="entry name" value="tRNA_SAD"/>
    <property type="match status" value="1"/>
</dbReference>
<organism evidence="14 15">
    <name type="scientific">Novosphingobium clariflavum</name>
    <dbReference type="NCBI Taxonomy" id="2029884"/>
    <lineage>
        <taxon>Bacteria</taxon>
        <taxon>Pseudomonadati</taxon>
        <taxon>Pseudomonadota</taxon>
        <taxon>Alphaproteobacteria</taxon>
        <taxon>Sphingomonadales</taxon>
        <taxon>Sphingomonadaceae</taxon>
        <taxon>Novosphingobium</taxon>
    </lineage>
</organism>
<dbReference type="EMBL" id="JBHLTM010000076">
    <property type="protein sequence ID" value="MFC0686835.1"/>
    <property type="molecule type" value="Genomic_DNA"/>
</dbReference>
<dbReference type="SUPFAM" id="SSF55681">
    <property type="entry name" value="Class II aaRS and biotin synthetases"/>
    <property type="match status" value="1"/>
</dbReference>
<keyword evidence="4 11" id="KW-0479">Metal-binding</keyword>
<comment type="similarity">
    <text evidence="1 11">Belongs to the class-II aminoacyl-tRNA synthetase family.</text>
</comment>
<evidence type="ECO:0000256" key="11">
    <source>
        <dbReference type="HAMAP-Rule" id="MF_00036"/>
    </source>
</evidence>
<dbReference type="Pfam" id="PF02272">
    <property type="entry name" value="DHHA1"/>
    <property type="match status" value="1"/>
</dbReference>
<comment type="function">
    <text evidence="11">Catalyzes the attachment of alanine to tRNA(Ala) in a two-step reaction: alanine is first activated by ATP to form Ala-AMP and then transferred to the acceptor end of tRNA(Ala). Also edits incorrectly charged Ser-tRNA(Ala) and Gly-tRNA(Ala) via its editing domain.</text>
</comment>
<feature type="binding site" evidence="11">
    <location>
        <position position="592"/>
    </location>
    <ligand>
        <name>Zn(2+)</name>
        <dbReference type="ChEBI" id="CHEBI:29105"/>
    </ligand>
</feature>
<gene>
    <name evidence="11 14" type="primary">alaS</name>
    <name evidence="14" type="ORF">ACFFF8_19815</name>
</gene>
<comment type="subcellular location">
    <subcellularLocation>
        <location evidence="11">Cytoplasm</location>
    </subcellularLocation>
</comment>
<comment type="cofactor">
    <cofactor evidence="11">
        <name>Zn(2+)</name>
        <dbReference type="ChEBI" id="CHEBI:29105"/>
    </cofactor>
    <text evidence="11">Binds 1 zinc ion per subunit.</text>
</comment>
<protein>
    <recommendedName>
        <fullName evidence="11">Alanine--tRNA ligase</fullName>
        <ecNumber evidence="11">6.1.1.7</ecNumber>
    </recommendedName>
    <alternativeName>
        <fullName evidence="11">Alanyl-tRNA synthetase</fullName>
        <shortName evidence="11">AlaRS</shortName>
    </alternativeName>
</protein>
<evidence type="ECO:0000313" key="14">
    <source>
        <dbReference type="EMBL" id="MFC0686835.1"/>
    </source>
</evidence>
<dbReference type="InterPro" id="IPR018165">
    <property type="entry name" value="Ala-tRNA-synth_IIc_core"/>
</dbReference>
<evidence type="ECO:0000256" key="5">
    <source>
        <dbReference type="ARBA" id="ARBA00022741"/>
    </source>
</evidence>
<dbReference type="PRINTS" id="PR00980">
    <property type="entry name" value="TRNASYNTHALA"/>
</dbReference>
<dbReference type="Gene3D" id="3.10.310.40">
    <property type="match status" value="1"/>
</dbReference>
<evidence type="ECO:0000256" key="6">
    <source>
        <dbReference type="ARBA" id="ARBA00022833"/>
    </source>
</evidence>
<name>A0ABV6SC52_9SPHN</name>
<comment type="catalytic activity">
    <reaction evidence="11">
        <text>tRNA(Ala) + L-alanine + ATP = L-alanyl-tRNA(Ala) + AMP + diphosphate</text>
        <dbReference type="Rhea" id="RHEA:12540"/>
        <dbReference type="Rhea" id="RHEA-COMP:9657"/>
        <dbReference type="Rhea" id="RHEA-COMP:9923"/>
        <dbReference type="ChEBI" id="CHEBI:30616"/>
        <dbReference type="ChEBI" id="CHEBI:33019"/>
        <dbReference type="ChEBI" id="CHEBI:57972"/>
        <dbReference type="ChEBI" id="CHEBI:78442"/>
        <dbReference type="ChEBI" id="CHEBI:78497"/>
        <dbReference type="ChEBI" id="CHEBI:456215"/>
        <dbReference type="EC" id="6.1.1.7"/>
    </reaction>
</comment>
<evidence type="ECO:0000256" key="12">
    <source>
        <dbReference type="SAM" id="Coils"/>
    </source>
</evidence>
<reference evidence="14 15" key="1">
    <citation type="submission" date="2024-09" db="EMBL/GenBank/DDBJ databases">
        <authorList>
            <person name="Sun Q."/>
            <person name="Mori K."/>
        </authorList>
    </citation>
    <scope>NUCLEOTIDE SEQUENCE [LARGE SCALE GENOMIC DNA]</scope>
    <source>
        <strain evidence="14 15">CICC 11035S</strain>
    </source>
</reference>
<dbReference type="NCBIfam" id="TIGR00344">
    <property type="entry name" value="alaS"/>
    <property type="match status" value="1"/>
</dbReference>
<dbReference type="PANTHER" id="PTHR11777">
    <property type="entry name" value="ALANYL-TRNA SYNTHETASE"/>
    <property type="match status" value="1"/>
</dbReference>
<evidence type="ECO:0000256" key="1">
    <source>
        <dbReference type="ARBA" id="ARBA00008226"/>
    </source>
</evidence>
<keyword evidence="11" id="KW-0963">Cytoplasm</keyword>
<comment type="caution">
    <text evidence="14">The sequence shown here is derived from an EMBL/GenBank/DDBJ whole genome shotgun (WGS) entry which is preliminary data.</text>
</comment>